<feature type="transmembrane region" description="Helical" evidence="13">
    <location>
        <begin position="12"/>
        <end position="33"/>
    </location>
</feature>
<evidence type="ECO:0000313" key="14">
    <source>
        <dbReference type="EMBL" id="MBP2020509.1"/>
    </source>
</evidence>
<reference evidence="14 15" key="1">
    <citation type="submission" date="2021-03" db="EMBL/GenBank/DDBJ databases">
        <title>Genomic Encyclopedia of Type Strains, Phase IV (KMG-IV): sequencing the most valuable type-strain genomes for metagenomic binning, comparative biology and taxonomic classification.</title>
        <authorList>
            <person name="Goeker M."/>
        </authorList>
    </citation>
    <scope>NUCLEOTIDE SEQUENCE [LARGE SCALE GENOMIC DNA]</scope>
    <source>
        <strain evidence="14 15">DSM 28650</strain>
    </source>
</reference>
<proteinExistence type="inferred from homology"/>
<evidence type="ECO:0000256" key="1">
    <source>
        <dbReference type="ARBA" id="ARBA00003408"/>
    </source>
</evidence>
<feature type="transmembrane region" description="Helical" evidence="13">
    <location>
        <begin position="135"/>
        <end position="160"/>
    </location>
</feature>
<feature type="transmembrane region" description="Helical" evidence="13">
    <location>
        <begin position="287"/>
        <end position="307"/>
    </location>
</feature>
<dbReference type="RefSeq" id="WP_021284769.1">
    <property type="nucleotide sequence ID" value="NZ_JAGGLL010000002.1"/>
</dbReference>
<comment type="similarity">
    <text evidence="3">Belongs to the multi antimicrobial extrusion (MATE) (TC 2.A.66.1) family.</text>
</comment>
<feature type="transmembrane region" description="Helical" evidence="13">
    <location>
        <begin position="197"/>
        <end position="219"/>
    </location>
</feature>
<dbReference type="PIRSF" id="PIRSF006603">
    <property type="entry name" value="DinF"/>
    <property type="match status" value="1"/>
</dbReference>
<feature type="transmembrane region" description="Helical" evidence="13">
    <location>
        <begin position="390"/>
        <end position="409"/>
    </location>
</feature>
<dbReference type="InterPro" id="IPR050222">
    <property type="entry name" value="MATE_MdtK"/>
</dbReference>
<evidence type="ECO:0000256" key="7">
    <source>
        <dbReference type="ARBA" id="ARBA00022475"/>
    </source>
</evidence>
<dbReference type="NCBIfam" id="TIGR00797">
    <property type="entry name" value="matE"/>
    <property type="match status" value="1"/>
</dbReference>
<dbReference type="InterPro" id="IPR002528">
    <property type="entry name" value="MATE_fam"/>
</dbReference>
<feature type="transmembrane region" description="Helical" evidence="13">
    <location>
        <begin position="167"/>
        <end position="191"/>
    </location>
</feature>
<protein>
    <recommendedName>
        <fullName evidence="4">Probable multidrug resistance protein NorM</fullName>
    </recommendedName>
    <alternativeName>
        <fullName evidence="12">Multidrug-efflux transporter</fullName>
    </alternativeName>
</protein>
<keyword evidence="10" id="KW-0406">Ion transport</keyword>
<feature type="transmembrane region" description="Helical" evidence="13">
    <location>
        <begin position="45"/>
        <end position="68"/>
    </location>
</feature>
<keyword evidence="8 13" id="KW-0812">Transmembrane</keyword>
<dbReference type="PANTHER" id="PTHR43298">
    <property type="entry name" value="MULTIDRUG RESISTANCE PROTEIN NORM-RELATED"/>
    <property type="match status" value="1"/>
</dbReference>
<evidence type="ECO:0000256" key="3">
    <source>
        <dbReference type="ARBA" id="ARBA00010199"/>
    </source>
</evidence>
<dbReference type="Pfam" id="PF01554">
    <property type="entry name" value="MatE"/>
    <property type="match status" value="2"/>
</dbReference>
<evidence type="ECO:0000256" key="6">
    <source>
        <dbReference type="ARBA" id="ARBA00022449"/>
    </source>
</evidence>
<evidence type="ECO:0000256" key="10">
    <source>
        <dbReference type="ARBA" id="ARBA00023065"/>
    </source>
</evidence>
<keyword evidence="11 13" id="KW-0472">Membrane</keyword>
<organism evidence="14 15">
    <name type="scientific">Clostridium punense</name>
    <dbReference type="NCBI Taxonomy" id="1054297"/>
    <lineage>
        <taxon>Bacteria</taxon>
        <taxon>Bacillati</taxon>
        <taxon>Bacillota</taxon>
        <taxon>Clostridia</taxon>
        <taxon>Eubacteriales</taxon>
        <taxon>Clostridiaceae</taxon>
        <taxon>Clostridium</taxon>
    </lineage>
</organism>
<evidence type="ECO:0000256" key="11">
    <source>
        <dbReference type="ARBA" id="ARBA00023136"/>
    </source>
</evidence>
<evidence type="ECO:0000256" key="12">
    <source>
        <dbReference type="ARBA" id="ARBA00031636"/>
    </source>
</evidence>
<evidence type="ECO:0000256" key="4">
    <source>
        <dbReference type="ARBA" id="ARBA00020268"/>
    </source>
</evidence>
<keyword evidence="15" id="KW-1185">Reference proteome</keyword>
<feature type="transmembrane region" description="Helical" evidence="13">
    <location>
        <begin position="89"/>
        <end position="115"/>
    </location>
</feature>
<keyword evidence="9 13" id="KW-1133">Transmembrane helix</keyword>
<evidence type="ECO:0000313" key="15">
    <source>
        <dbReference type="Proteomes" id="UP001519308"/>
    </source>
</evidence>
<feature type="transmembrane region" description="Helical" evidence="13">
    <location>
        <begin position="239"/>
        <end position="267"/>
    </location>
</feature>
<sequence length="457" mass="49944">MEKRINLVEGHIFGSLIKLAIPIMGTSFIQMAYNMTDMIWIGRVGSSAVAAVGTAGFFTWLAMAFIMISKIGAEVKVAQSLGRGDYSEARNYITSSVQINIVLALVYGLVLFIFRKPLLGFFKLGDPNIVNMAEIYLVVMIIGMGFYFINPVFTSIFNGAGNSRTPFLINTIGLVFNMVFDPVLILGIGPFPRMEVLGAAIATILAQMVVTLCFIIVIIRSKEQYLKFNIFDKPNKEHIITICKLGLPVGGQSGLFTIFSILIARVIANFGPIPIAVQKVGSQIEAISWMTAGGFSTALGTFVGQNYGAKKYHRVKEGYNATLVMAIIVGIFATLLLTLGGRLVFSLFIPEEEAIKYGVVYLKILGYSQLFMCIEITVSGAFNGLGRTMIPSFISVIFTGLRVPAAYLLSSESLLGLNGVWWSISMSSVIKGVLLFGVFTILLRRNKLFKEDVELVA</sequence>
<dbReference type="PANTHER" id="PTHR43298:SF2">
    <property type="entry name" value="FMN_FAD EXPORTER YEEO-RELATED"/>
    <property type="match status" value="1"/>
</dbReference>
<dbReference type="InterPro" id="IPR048279">
    <property type="entry name" value="MdtK-like"/>
</dbReference>
<comment type="function">
    <text evidence="1">Multidrug efflux pump.</text>
</comment>
<keyword evidence="5" id="KW-0813">Transport</keyword>
<dbReference type="EMBL" id="JAGGLL010000002">
    <property type="protein sequence ID" value="MBP2020509.1"/>
    <property type="molecule type" value="Genomic_DNA"/>
</dbReference>
<name>A0ABS4K1D0_9CLOT</name>
<accession>A0ABS4K1D0</accession>
<evidence type="ECO:0000256" key="8">
    <source>
        <dbReference type="ARBA" id="ARBA00022692"/>
    </source>
</evidence>
<evidence type="ECO:0000256" key="9">
    <source>
        <dbReference type="ARBA" id="ARBA00022989"/>
    </source>
</evidence>
<comment type="caution">
    <text evidence="14">The sequence shown here is derived from an EMBL/GenBank/DDBJ whole genome shotgun (WGS) entry which is preliminary data.</text>
</comment>
<feature type="transmembrane region" description="Helical" evidence="13">
    <location>
        <begin position="359"/>
        <end position="378"/>
    </location>
</feature>
<dbReference type="CDD" id="cd13140">
    <property type="entry name" value="MATE_like_1"/>
    <property type="match status" value="1"/>
</dbReference>
<evidence type="ECO:0000256" key="5">
    <source>
        <dbReference type="ARBA" id="ARBA00022448"/>
    </source>
</evidence>
<gene>
    <name evidence="14" type="ORF">J2Z44_000293</name>
</gene>
<comment type="subcellular location">
    <subcellularLocation>
        <location evidence="2">Cell membrane</location>
        <topology evidence="2">Multi-pass membrane protein</topology>
    </subcellularLocation>
</comment>
<dbReference type="Proteomes" id="UP001519308">
    <property type="component" value="Unassembled WGS sequence"/>
</dbReference>
<feature type="transmembrane region" description="Helical" evidence="13">
    <location>
        <begin position="421"/>
        <end position="443"/>
    </location>
</feature>
<evidence type="ECO:0000256" key="13">
    <source>
        <dbReference type="SAM" id="Phobius"/>
    </source>
</evidence>
<keyword evidence="7" id="KW-1003">Cell membrane</keyword>
<keyword evidence="6" id="KW-0050">Antiport</keyword>
<evidence type="ECO:0000256" key="2">
    <source>
        <dbReference type="ARBA" id="ARBA00004651"/>
    </source>
</evidence>
<feature type="transmembrane region" description="Helical" evidence="13">
    <location>
        <begin position="319"/>
        <end position="339"/>
    </location>
</feature>